<dbReference type="OrthoDB" id="10249433at2759"/>
<dbReference type="Proteomes" id="UP000807469">
    <property type="component" value="Unassembled WGS sequence"/>
</dbReference>
<dbReference type="AlphaFoldDB" id="A0A9P5YWP7"/>
<evidence type="ECO:0000259" key="1">
    <source>
        <dbReference type="Pfam" id="PF12146"/>
    </source>
</evidence>
<reference evidence="2" key="1">
    <citation type="submission" date="2020-11" db="EMBL/GenBank/DDBJ databases">
        <authorList>
            <consortium name="DOE Joint Genome Institute"/>
            <person name="Ahrendt S."/>
            <person name="Riley R."/>
            <person name="Andreopoulos W."/>
            <person name="Labutti K."/>
            <person name="Pangilinan J."/>
            <person name="Ruiz-Duenas F.J."/>
            <person name="Barrasa J.M."/>
            <person name="Sanchez-Garcia M."/>
            <person name="Camarero S."/>
            <person name="Miyauchi S."/>
            <person name="Serrano A."/>
            <person name="Linde D."/>
            <person name="Babiker R."/>
            <person name="Drula E."/>
            <person name="Ayuso-Fernandez I."/>
            <person name="Pacheco R."/>
            <person name="Padilla G."/>
            <person name="Ferreira P."/>
            <person name="Barriuso J."/>
            <person name="Kellner H."/>
            <person name="Castanera R."/>
            <person name="Alfaro M."/>
            <person name="Ramirez L."/>
            <person name="Pisabarro A.G."/>
            <person name="Kuo A."/>
            <person name="Tritt A."/>
            <person name="Lipzen A."/>
            <person name="He G."/>
            <person name="Yan M."/>
            <person name="Ng V."/>
            <person name="Cullen D."/>
            <person name="Martin F."/>
            <person name="Rosso M.-N."/>
            <person name="Henrissat B."/>
            <person name="Hibbett D."/>
            <person name="Martinez A.T."/>
            <person name="Grigoriev I.V."/>
        </authorList>
    </citation>
    <scope>NUCLEOTIDE SEQUENCE</scope>
    <source>
        <strain evidence="2">CIRM-BRFM 674</strain>
    </source>
</reference>
<organism evidence="2 3">
    <name type="scientific">Pholiota conissans</name>
    <dbReference type="NCBI Taxonomy" id="109636"/>
    <lineage>
        <taxon>Eukaryota</taxon>
        <taxon>Fungi</taxon>
        <taxon>Dikarya</taxon>
        <taxon>Basidiomycota</taxon>
        <taxon>Agaricomycotina</taxon>
        <taxon>Agaricomycetes</taxon>
        <taxon>Agaricomycetidae</taxon>
        <taxon>Agaricales</taxon>
        <taxon>Agaricineae</taxon>
        <taxon>Strophariaceae</taxon>
        <taxon>Pholiota</taxon>
    </lineage>
</organism>
<name>A0A9P5YWP7_9AGAR</name>
<accession>A0A9P5YWP7</accession>
<protein>
    <submittedName>
        <fullName evidence="2">Alpha/beta-hydrolase</fullName>
    </submittedName>
</protein>
<comment type="caution">
    <text evidence="2">The sequence shown here is derived from an EMBL/GenBank/DDBJ whole genome shotgun (WGS) entry which is preliminary data.</text>
</comment>
<feature type="domain" description="Serine aminopeptidase S33" evidence="1">
    <location>
        <begin position="2"/>
        <end position="123"/>
    </location>
</feature>
<proteinExistence type="predicted"/>
<dbReference type="Gene3D" id="3.40.50.1820">
    <property type="entry name" value="alpha/beta hydrolase"/>
    <property type="match status" value="1"/>
</dbReference>
<evidence type="ECO:0000313" key="2">
    <source>
        <dbReference type="EMBL" id="KAF9475295.1"/>
    </source>
</evidence>
<sequence>MFHGNAMTQSSLLPYAAIAYRVGFNALTVEYRGYQRNEGWPSEKGLQRDAQAALDYVLTDPILSTKPVIIFGQSLGGAVAIDLTSRNASKVSALIVENTFTSIPDLVRGRFPLLIKWVSYFCTQRWDSARKIKKLPASLPILMLSGLLDEVVPETHMRRLWAASQTRHEKGNFMEWAQRSISQDAKSQSTQTFPNIDEFHAFEFGEHVDMSKLDGYRGILTDFLDKIIPKSVFTSKD</sequence>
<dbReference type="GO" id="GO:0008474">
    <property type="term" value="F:palmitoyl-(protein) hydrolase activity"/>
    <property type="evidence" value="ECO:0007669"/>
    <property type="project" value="TreeGrafter"/>
</dbReference>
<dbReference type="PANTHER" id="PTHR12277">
    <property type="entry name" value="ALPHA/BETA HYDROLASE DOMAIN-CONTAINING PROTEIN"/>
    <property type="match status" value="1"/>
</dbReference>
<evidence type="ECO:0000313" key="3">
    <source>
        <dbReference type="Proteomes" id="UP000807469"/>
    </source>
</evidence>
<dbReference type="SUPFAM" id="SSF53474">
    <property type="entry name" value="alpha/beta-Hydrolases"/>
    <property type="match status" value="1"/>
</dbReference>
<dbReference type="PANTHER" id="PTHR12277:SF81">
    <property type="entry name" value="PROTEIN ABHD13"/>
    <property type="match status" value="1"/>
</dbReference>
<dbReference type="InterPro" id="IPR029058">
    <property type="entry name" value="AB_hydrolase_fold"/>
</dbReference>
<keyword evidence="3" id="KW-1185">Reference proteome</keyword>
<dbReference type="InterPro" id="IPR022742">
    <property type="entry name" value="Hydrolase_4"/>
</dbReference>
<gene>
    <name evidence="2" type="ORF">BDN70DRAFT_865132</name>
</gene>
<dbReference type="Pfam" id="PF12146">
    <property type="entry name" value="Hydrolase_4"/>
    <property type="match status" value="1"/>
</dbReference>
<dbReference type="GO" id="GO:0016020">
    <property type="term" value="C:membrane"/>
    <property type="evidence" value="ECO:0007669"/>
    <property type="project" value="TreeGrafter"/>
</dbReference>
<dbReference type="EMBL" id="MU155338">
    <property type="protein sequence ID" value="KAF9475295.1"/>
    <property type="molecule type" value="Genomic_DNA"/>
</dbReference>